<dbReference type="PROSITE" id="PS50878">
    <property type="entry name" value="RT_POL"/>
    <property type="match status" value="1"/>
</dbReference>
<dbReference type="AlphaFoldDB" id="A0A085LU70"/>
<keyword evidence="3" id="KW-1185">Reference proteome</keyword>
<feature type="domain" description="Reverse transcriptase" evidence="1">
    <location>
        <begin position="1"/>
        <end position="162"/>
    </location>
</feature>
<dbReference type="PANTHER" id="PTHR21301:SF11">
    <property type="entry name" value="GIY-YIG DOMAIN-CONTAINING PROTEIN"/>
    <property type="match status" value="1"/>
</dbReference>
<organism evidence="2 3">
    <name type="scientific">Trichuris suis</name>
    <name type="common">pig whipworm</name>
    <dbReference type="NCBI Taxonomy" id="68888"/>
    <lineage>
        <taxon>Eukaryota</taxon>
        <taxon>Metazoa</taxon>
        <taxon>Ecdysozoa</taxon>
        <taxon>Nematoda</taxon>
        <taxon>Enoplea</taxon>
        <taxon>Dorylaimia</taxon>
        <taxon>Trichinellida</taxon>
        <taxon>Trichuridae</taxon>
        <taxon>Trichuris</taxon>
    </lineage>
</organism>
<evidence type="ECO:0000259" key="1">
    <source>
        <dbReference type="PROSITE" id="PS50878"/>
    </source>
</evidence>
<evidence type="ECO:0000313" key="2">
    <source>
        <dbReference type="EMBL" id="KFD48516.1"/>
    </source>
</evidence>
<dbReference type="Pfam" id="PF26215">
    <property type="entry name" value="HTH_animal"/>
    <property type="match status" value="1"/>
</dbReference>
<dbReference type="PANTHER" id="PTHR21301">
    <property type="entry name" value="REVERSE TRANSCRIPTASE"/>
    <property type="match status" value="1"/>
</dbReference>
<sequence>MVSYDVKNLFTSIPIPHTLNILQSLLDSDSSLRERTELSPFQIVKLVAFCMREGSYFRFQESFFRQNDGAPMGSPLSPVLAELFMEHLEETAFEGTDNPWAPRLFKRYVDYIFAVVKKGQEDALLEHLNSIFPGQIASTIEKEAGNKLPFLDVLVHRKGTSLRTTVHRKPTHSDRYLHFSSHHPISVKRGVVTGMVDRPVTIRDPEFLNSVLHHIATALQKNGYPQNFVTSTITRRLHTPSDRLHVEVGSSPVITIPYYCGLGEQSRLGRQHGYRVYFKSSPNLRSLVRRDMIKFPFEERLGVVYEIKCGCNASYVGETVNTLLDRFGEHMKALNSYRTAEEELNETYRKRQGRPRTIPPLQAMEKAKNRSAVVEHSSQCSLGLRPRIICRESQFRLRQMKESLFTRNNASINRHKGREVSSIWIALISKTGCCSIPTGAPPPPLNKLSSE</sequence>
<proteinExistence type="predicted"/>
<evidence type="ECO:0000313" key="3">
    <source>
        <dbReference type="Proteomes" id="UP000030764"/>
    </source>
</evidence>
<dbReference type="Proteomes" id="UP000030764">
    <property type="component" value="Unassembled WGS sequence"/>
</dbReference>
<gene>
    <name evidence="2" type="ORF">M513_10593</name>
</gene>
<reference evidence="2 3" key="1">
    <citation type="journal article" date="2014" name="Nat. Genet.">
        <title>Genome and transcriptome of the porcine whipworm Trichuris suis.</title>
        <authorList>
            <person name="Jex A.R."/>
            <person name="Nejsum P."/>
            <person name="Schwarz E.M."/>
            <person name="Hu L."/>
            <person name="Young N.D."/>
            <person name="Hall R.S."/>
            <person name="Korhonen P.K."/>
            <person name="Liao S."/>
            <person name="Thamsborg S."/>
            <person name="Xia J."/>
            <person name="Xu P."/>
            <person name="Wang S."/>
            <person name="Scheerlinck J.P."/>
            <person name="Hofmann A."/>
            <person name="Sternberg P.W."/>
            <person name="Wang J."/>
            <person name="Gasser R.B."/>
        </authorList>
    </citation>
    <scope>NUCLEOTIDE SEQUENCE [LARGE SCALE GENOMIC DNA]</scope>
    <source>
        <strain evidence="2">DCEP-RM93M</strain>
    </source>
</reference>
<dbReference type="EMBL" id="KL363291">
    <property type="protein sequence ID" value="KFD48516.1"/>
    <property type="molecule type" value="Genomic_DNA"/>
</dbReference>
<dbReference type="InterPro" id="IPR058912">
    <property type="entry name" value="HTH_animal"/>
</dbReference>
<name>A0A085LU70_9BILA</name>
<dbReference type="InterPro" id="IPR000477">
    <property type="entry name" value="RT_dom"/>
</dbReference>
<accession>A0A085LU70</accession>
<protein>
    <recommendedName>
        <fullName evidence="1">Reverse transcriptase domain-containing protein</fullName>
    </recommendedName>
</protein>